<dbReference type="Pfam" id="PF06035">
    <property type="entry name" value="Peptidase_C93"/>
    <property type="match status" value="1"/>
</dbReference>
<dbReference type="InterPro" id="IPR010319">
    <property type="entry name" value="Transglutaminase-like_Cys_pept"/>
</dbReference>
<name>A0ABW9Y3Z6_9RHOB</name>
<keyword evidence="3" id="KW-1185">Reference proteome</keyword>
<organism evidence="2 3">
    <name type="scientific">Paragemmobacter ruber</name>
    <dbReference type="NCBI Taxonomy" id="1985673"/>
    <lineage>
        <taxon>Bacteria</taxon>
        <taxon>Pseudomonadati</taxon>
        <taxon>Pseudomonadota</taxon>
        <taxon>Alphaproteobacteria</taxon>
        <taxon>Rhodobacterales</taxon>
        <taxon>Paracoccaceae</taxon>
        <taxon>Paragemmobacter</taxon>
    </lineage>
</organism>
<dbReference type="PANTHER" id="PTHR39327:SF1">
    <property type="entry name" value="BLR5470 PROTEIN"/>
    <property type="match status" value="1"/>
</dbReference>
<evidence type="ECO:0000256" key="1">
    <source>
        <dbReference type="SAM" id="SignalP"/>
    </source>
</evidence>
<sequence length="213" mass="22893">MQRDGVRLRHGLARRLGVASLALAGVLAATPPAGAVDARRPDAAMVPIRGAAAAPAGASHLCQTLDWACASTGRRMAIDAAAMDVVRAINARANRSVRSISDMQQYRVAERWALPTARGGDCEDYAIYKKLELIKAGFPPEQLLIATVLDRKRQSHAVLVLRTGAQDLVLDNLTSRIVPWNKTGYTFLRMQDPRQPTRWVSVLAGGIMGGSGS</sequence>
<evidence type="ECO:0000313" key="2">
    <source>
        <dbReference type="EMBL" id="NBE07262.1"/>
    </source>
</evidence>
<dbReference type="PANTHER" id="PTHR39327">
    <property type="match status" value="1"/>
</dbReference>
<protein>
    <recommendedName>
        <fullName evidence="4">Transglutaminase</fullName>
    </recommendedName>
</protein>
<dbReference type="EMBL" id="JAAATW010000001">
    <property type="protein sequence ID" value="NBE07262.1"/>
    <property type="molecule type" value="Genomic_DNA"/>
</dbReference>
<dbReference type="RefSeq" id="WP_161766186.1">
    <property type="nucleotide sequence ID" value="NZ_JAAATW010000001.1"/>
</dbReference>
<gene>
    <name evidence="2" type="ORF">GU920_06930</name>
</gene>
<accession>A0ABW9Y3Z6</accession>
<feature type="chain" id="PRO_5045106286" description="Transglutaminase" evidence="1">
    <location>
        <begin position="36"/>
        <end position="213"/>
    </location>
</feature>
<dbReference type="Proteomes" id="UP001517376">
    <property type="component" value="Unassembled WGS sequence"/>
</dbReference>
<keyword evidence="1" id="KW-0732">Signal</keyword>
<comment type="caution">
    <text evidence="2">The sequence shown here is derived from an EMBL/GenBank/DDBJ whole genome shotgun (WGS) entry which is preliminary data.</text>
</comment>
<reference evidence="3" key="1">
    <citation type="submission" date="2020-01" db="EMBL/GenBank/DDBJ databases">
        <title>Sphingomonas sp. strain CSW-10.</title>
        <authorList>
            <person name="Chen W.-M."/>
        </authorList>
    </citation>
    <scope>NUCLEOTIDE SEQUENCE [LARGE SCALE GENOMIC DNA]</scope>
    <source>
        <strain evidence="3">CCP-1</strain>
    </source>
</reference>
<feature type="signal peptide" evidence="1">
    <location>
        <begin position="1"/>
        <end position="35"/>
    </location>
</feature>
<dbReference type="Gene3D" id="3.10.620.30">
    <property type="match status" value="1"/>
</dbReference>
<evidence type="ECO:0000313" key="3">
    <source>
        <dbReference type="Proteomes" id="UP001517376"/>
    </source>
</evidence>
<evidence type="ECO:0008006" key="4">
    <source>
        <dbReference type="Google" id="ProtNLM"/>
    </source>
</evidence>
<proteinExistence type="predicted"/>